<keyword evidence="2" id="KW-1185">Reference proteome</keyword>
<dbReference type="Proteomes" id="UP001279734">
    <property type="component" value="Unassembled WGS sequence"/>
</dbReference>
<sequence length="92" mass="10544">MFRFLKCLSFRCKIDFSPFSNPCFWFSGSISVSVRSPPPPVTVPLPSQSHLIARRPAAELFQVSCKQETRFPLNCLMRGWSSTYCNYHHSPS</sequence>
<name>A0AAD3RYI1_NEPGR</name>
<dbReference type="AlphaFoldDB" id="A0AAD3RYI1"/>
<gene>
    <name evidence="1" type="ORF">Nepgr_002895</name>
</gene>
<evidence type="ECO:0000313" key="2">
    <source>
        <dbReference type="Proteomes" id="UP001279734"/>
    </source>
</evidence>
<reference evidence="1" key="1">
    <citation type="submission" date="2023-05" db="EMBL/GenBank/DDBJ databases">
        <title>Nepenthes gracilis genome sequencing.</title>
        <authorList>
            <person name="Fukushima K."/>
        </authorList>
    </citation>
    <scope>NUCLEOTIDE SEQUENCE</scope>
    <source>
        <strain evidence="1">SING2019-196</strain>
    </source>
</reference>
<accession>A0AAD3RYI1</accession>
<protein>
    <submittedName>
        <fullName evidence="1">Uncharacterized protein</fullName>
    </submittedName>
</protein>
<comment type="caution">
    <text evidence="1">The sequence shown here is derived from an EMBL/GenBank/DDBJ whole genome shotgun (WGS) entry which is preliminary data.</text>
</comment>
<dbReference type="EMBL" id="BSYO01000002">
    <property type="protein sequence ID" value="GMH01056.1"/>
    <property type="molecule type" value="Genomic_DNA"/>
</dbReference>
<evidence type="ECO:0000313" key="1">
    <source>
        <dbReference type="EMBL" id="GMH01056.1"/>
    </source>
</evidence>
<proteinExistence type="predicted"/>
<organism evidence="1 2">
    <name type="scientific">Nepenthes gracilis</name>
    <name type="common">Slender pitcher plant</name>
    <dbReference type="NCBI Taxonomy" id="150966"/>
    <lineage>
        <taxon>Eukaryota</taxon>
        <taxon>Viridiplantae</taxon>
        <taxon>Streptophyta</taxon>
        <taxon>Embryophyta</taxon>
        <taxon>Tracheophyta</taxon>
        <taxon>Spermatophyta</taxon>
        <taxon>Magnoliopsida</taxon>
        <taxon>eudicotyledons</taxon>
        <taxon>Gunneridae</taxon>
        <taxon>Pentapetalae</taxon>
        <taxon>Caryophyllales</taxon>
        <taxon>Nepenthaceae</taxon>
        <taxon>Nepenthes</taxon>
    </lineage>
</organism>